<accession>A0A0S2IPL2</accession>
<evidence type="ECO:0000313" key="1">
    <source>
        <dbReference type="EMBL" id="ALO25596.1"/>
    </source>
</evidence>
<proteinExistence type="predicted"/>
<dbReference type="EMBL" id="CP012029">
    <property type="protein sequence ID" value="ALO25596.1"/>
    <property type="molecule type" value="Genomic_DNA"/>
</dbReference>
<evidence type="ECO:0008006" key="3">
    <source>
        <dbReference type="Google" id="ProtNLM"/>
    </source>
</evidence>
<sequence length="192" mass="21774">MEKKMKKIIKMGLVTLVIFTLLPFCKNEEKVDTNEILGILLLKKNSESEGESLGLKIAFSTRFKKSSGEILSCHEWTAAFLDKKALWNQSGQIFVDRMKAIYGYDMAYDLIDGPCVVPNKVAACNYEGFMGINEPVPNVYSYDGERDYFVPIWRSYDGFADVKNGKDLCNQLGIYGHATQYKCFAPGQCWEN</sequence>
<organism evidence="1">
    <name type="scientific">Leptospira borgpetersenii serovar Ballum</name>
    <dbReference type="NCBI Taxonomy" id="280505"/>
    <lineage>
        <taxon>Bacteria</taxon>
        <taxon>Pseudomonadati</taxon>
        <taxon>Spirochaetota</taxon>
        <taxon>Spirochaetia</taxon>
        <taxon>Leptospirales</taxon>
        <taxon>Leptospiraceae</taxon>
        <taxon>Leptospira</taxon>
    </lineage>
</organism>
<name>A0A0S2IPL2_LEPBO</name>
<protein>
    <recommendedName>
        <fullName evidence="3">Lipoprotein</fullName>
    </recommendedName>
</protein>
<evidence type="ECO:0000313" key="2">
    <source>
        <dbReference type="Proteomes" id="UP000058857"/>
    </source>
</evidence>
<reference evidence="1 2" key="1">
    <citation type="journal article" date="2015" name="PLoS Negl. Trop. Dis.">
        <title>Distribution of Plasmids in Distinct Leptospira Pathogenic Species.</title>
        <authorList>
            <person name="Wang Y."/>
            <person name="Zhuang X."/>
            <person name="Zhong Y."/>
            <person name="Zhang C."/>
            <person name="Zhang Y."/>
            <person name="Zeng L."/>
            <person name="Zhu Y."/>
            <person name="He P."/>
            <person name="Dong K."/>
            <person name="Pal U."/>
            <person name="Guo X."/>
            <person name="Qin J."/>
        </authorList>
    </citation>
    <scope>NUCLEOTIDE SEQUENCE [LARGE SCALE GENOMIC DNA]</scope>
    <source>
        <strain evidence="1 2">56604</strain>
    </source>
</reference>
<dbReference type="NCBIfam" id="NF033167">
    <property type="entry name" value="lipo_LIC11695"/>
    <property type="match status" value="1"/>
</dbReference>
<gene>
    <name evidence="1" type="ORF">LBBP_01298</name>
</gene>
<dbReference type="Proteomes" id="UP000058857">
    <property type="component" value="Chromosome 1"/>
</dbReference>
<dbReference type="PATRIC" id="fig|280505.15.peg.1264"/>
<dbReference type="AlphaFoldDB" id="A0A0S2IPL2"/>